<evidence type="ECO:0000256" key="7">
    <source>
        <dbReference type="ARBA" id="ARBA00022692"/>
    </source>
</evidence>
<evidence type="ECO:0000256" key="3">
    <source>
        <dbReference type="ARBA" id="ARBA00007866"/>
    </source>
</evidence>
<gene>
    <name evidence="19" type="primary">qoxA</name>
    <name evidence="19" type="ORF">ABNN70_04520</name>
</gene>
<keyword evidence="8" id="KW-0732">Signal</keyword>
<dbReference type="Pfam" id="PF00116">
    <property type="entry name" value="COX2"/>
    <property type="match status" value="1"/>
</dbReference>
<dbReference type="InterPro" id="IPR036257">
    <property type="entry name" value="Cyt_c_oxidase_su2_TM_sf"/>
</dbReference>
<evidence type="ECO:0000256" key="8">
    <source>
        <dbReference type="ARBA" id="ARBA00022729"/>
    </source>
</evidence>
<keyword evidence="7 14" id="KW-0812">Transmembrane</keyword>
<reference evidence="19" key="1">
    <citation type="submission" date="2024-06" db="EMBL/GenBank/DDBJ databases">
        <authorList>
            <person name="Fan A."/>
            <person name="Zhang F.Y."/>
            <person name="Zhang L."/>
        </authorList>
    </citation>
    <scope>NUCLEOTIDE SEQUENCE</scope>
    <source>
        <strain evidence="19">Y61</strain>
    </source>
</reference>
<dbReference type="SUPFAM" id="SSF81464">
    <property type="entry name" value="Cytochrome c oxidase subunit II-like, transmembrane region"/>
    <property type="match status" value="1"/>
</dbReference>
<dbReference type="PANTHER" id="PTHR22888:SF18">
    <property type="entry name" value="CYTOCHROME BO(3) UBIQUINOL OXIDASE SUBUNIT 2"/>
    <property type="match status" value="1"/>
</dbReference>
<dbReference type="InterPro" id="IPR011759">
    <property type="entry name" value="Cyt_c_oxidase_su2_TM_dom"/>
</dbReference>
<dbReference type="GO" id="GO:0009486">
    <property type="term" value="F:cytochrome bo3 ubiquinol oxidase activity"/>
    <property type="evidence" value="ECO:0007669"/>
    <property type="project" value="InterPro"/>
</dbReference>
<dbReference type="AlphaFoldDB" id="A0AAU8III2"/>
<evidence type="ECO:0000313" key="19">
    <source>
        <dbReference type="EMBL" id="XCJ17750.1"/>
    </source>
</evidence>
<feature type="domain" description="Cytochrome oxidase subunit II copper A binding" evidence="17">
    <location>
        <begin position="129"/>
        <end position="241"/>
    </location>
</feature>
<keyword evidence="4 14" id="KW-0813">Transport</keyword>
<dbReference type="PRINTS" id="PR01166">
    <property type="entry name" value="CYCOXIDASEII"/>
</dbReference>
<dbReference type="InterPro" id="IPR006332">
    <property type="entry name" value="QoxA"/>
</dbReference>
<name>A0AAU8III2_9BACL</name>
<comment type="similarity">
    <text evidence="3 14">Belongs to the cytochrome c oxidase subunit 2 family.</text>
</comment>
<protein>
    <recommendedName>
        <fullName evidence="13">Quinol oxidase polypeptide II</fullName>
    </recommendedName>
</protein>
<keyword evidence="11" id="KW-0560">Oxidoreductase</keyword>
<feature type="domain" description="Cytochrome oxidase subunit II transmembrane region profile" evidence="18">
    <location>
        <begin position="21"/>
        <end position="117"/>
    </location>
</feature>
<comment type="catalytic activity">
    <reaction evidence="1">
        <text>2 a quinol + O2 = 2 a quinone + 2 H2O</text>
        <dbReference type="Rhea" id="RHEA:55376"/>
        <dbReference type="ChEBI" id="CHEBI:15377"/>
        <dbReference type="ChEBI" id="CHEBI:15379"/>
        <dbReference type="ChEBI" id="CHEBI:24646"/>
        <dbReference type="ChEBI" id="CHEBI:132124"/>
    </reaction>
</comment>
<dbReference type="PANTHER" id="PTHR22888">
    <property type="entry name" value="CYTOCHROME C OXIDASE, SUBUNIT II"/>
    <property type="match status" value="1"/>
</dbReference>
<evidence type="ECO:0000256" key="12">
    <source>
        <dbReference type="ARBA" id="ARBA00023136"/>
    </source>
</evidence>
<keyword evidence="12 16" id="KW-0472">Membrane</keyword>
<evidence type="ECO:0000259" key="17">
    <source>
        <dbReference type="PROSITE" id="PS50857"/>
    </source>
</evidence>
<dbReference type="Pfam" id="PF02790">
    <property type="entry name" value="COX2_TM"/>
    <property type="match status" value="1"/>
</dbReference>
<dbReference type="GO" id="GO:0016682">
    <property type="term" value="F:oxidoreductase activity, acting on diphenols and related substances as donors, oxygen as acceptor"/>
    <property type="evidence" value="ECO:0007669"/>
    <property type="project" value="InterPro"/>
</dbReference>
<evidence type="ECO:0000256" key="16">
    <source>
        <dbReference type="SAM" id="Phobius"/>
    </source>
</evidence>
<dbReference type="GO" id="GO:0005507">
    <property type="term" value="F:copper ion binding"/>
    <property type="evidence" value="ECO:0007669"/>
    <property type="project" value="InterPro"/>
</dbReference>
<evidence type="ECO:0000256" key="11">
    <source>
        <dbReference type="ARBA" id="ARBA00023002"/>
    </source>
</evidence>
<keyword evidence="6 14" id="KW-0679">Respiratory chain</keyword>
<evidence type="ECO:0000256" key="9">
    <source>
        <dbReference type="ARBA" id="ARBA00022982"/>
    </source>
</evidence>
<evidence type="ECO:0000256" key="4">
    <source>
        <dbReference type="ARBA" id="ARBA00022448"/>
    </source>
</evidence>
<dbReference type="NCBIfam" id="TIGR01432">
    <property type="entry name" value="QOXA"/>
    <property type="match status" value="1"/>
</dbReference>
<sequence length="314" mass="35125">MKRTFKLKIMAALAPLLILLGGCSEKIAVLNPQGPVARQQYHLIVWSLILMGLVLAVVLIIFIYVLVRFGRKSGKGYDPNDTGNRKLEIIWLIVPVVICTLLAVPTIKTLWDLDKAPKATAAAPQTVENKALTIDVMSVQWKWLFRYPNQKIETVNYVVIPAGTPVKFRLHAYDAMNAFWVPELGGQQYTMTDMPMKLWLQADKPGNYEGRSSNYSGRGFSHMSFTVSARSASEFDKWVSDTKEYKPALTEEKFRQLLEPNTVKPQEFSSYPAIAEKNYNKAQMEALDAGKSPADHAMPGMDMNDGEGGGHSHD</sequence>
<dbReference type="InterPro" id="IPR045187">
    <property type="entry name" value="CcO_II"/>
</dbReference>
<evidence type="ECO:0000256" key="15">
    <source>
        <dbReference type="SAM" id="MobiDB-lite"/>
    </source>
</evidence>
<organism evidence="19">
    <name type="scientific">Sporolactobacillus sp. Y61</name>
    <dbReference type="NCBI Taxonomy" id="3160863"/>
    <lineage>
        <taxon>Bacteria</taxon>
        <taxon>Bacillati</taxon>
        <taxon>Bacillota</taxon>
        <taxon>Bacilli</taxon>
        <taxon>Bacillales</taxon>
        <taxon>Sporolactobacillaceae</taxon>
        <taxon>Sporolactobacillus</taxon>
    </lineage>
</organism>
<keyword evidence="5" id="KW-1003">Cell membrane</keyword>
<feature type="transmembrane region" description="Helical" evidence="16">
    <location>
        <begin position="43"/>
        <end position="67"/>
    </location>
</feature>
<evidence type="ECO:0000256" key="5">
    <source>
        <dbReference type="ARBA" id="ARBA00022475"/>
    </source>
</evidence>
<dbReference type="PROSITE" id="PS50857">
    <property type="entry name" value="COX2_CUA"/>
    <property type="match status" value="1"/>
</dbReference>
<dbReference type="Gene3D" id="2.60.40.420">
    <property type="entry name" value="Cupredoxins - blue copper proteins"/>
    <property type="match status" value="1"/>
</dbReference>
<dbReference type="PROSITE" id="PS51257">
    <property type="entry name" value="PROKAR_LIPOPROTEIN"/>
    <property type="match status" value="1"/>
</dbReference>
<dbReference type="EMBL" id="CP159510">
    <property type="protein sequence ID" value="XCJ17750.1"/>
    <property type="molecule type" value="Genomic_DNA"/>
</dbReference>
<dbReference type="Gene3D" id="1.10.287.90">
    <property type="match status" value="1"/>
</dbReference>
<evidence type="ECO:0000256" key="13">
    <source>
        <dbReference type="ARBA" id="ARBA00033219"/>
    </source>
</evidence>
<dbReference type="CDD" id="cd04212">
    <property type="entry name" value="CuRO_UO_II"/>
    <property type="match status" value="1"/>
</dbReference>
<dbReference type="GO" id="GO:0042773">
    <property type="term" value="P:ATP synthesis coupled electron transport"/>
    <property type="evidence" value="ECO:0007669"/>
    <property type="project" value="TreeGrafter"/>
</dbReference>
<keyword evidence="10 16" id="KW-1133">Transmembrane helix</keyword>
<dbReference type="RefSeq" id="WP_129928488.1">
    <property type="nucleotide sequence ID" value="NZ_CP159510.1"/>
</dbReference>
<comment type="subcellular location">
    <subcellularLocation>
        <location evidence="2 14">Cell membrane</location>
        <topology evidence="2 14">Multi-pass membrane protein</topology>
    </subcellularLocation>
</comment>
<feature type="region of interest" description="Disordered" evidence="15">
    <location>
        <begin position="287"/>
        <end position="314"/>
    </location>
</feature>
<evidence type="ECO:0000259" key="18">
    <source>
        <dbReference type="PROSITE" id="PS50999"/>
    </source>
</evidence>
<evidence type="ECO:0000256" key="10">
    <source>
        <dbReference type="ARBA" id="ARBA00022989"/>
    </source>
</evidence>
<dbReference type="InterPro" id="IPR002429">
    <property type="entry name" value="CcO_II-like_C"/>
</dbReference>
<evidence type="ECO:0000256" key="6">
    <source>
        <dbReference type="ARBA" id="ARBA00022660"/>
    </source>
</evidence>
<evidence type="ECO:0000256" key="2">
    <source>
        <dbReference type="ARBA" id="ARBA00004651"/>
    </source>
</evidence>
<evidence type="ECO:0000256" key="1">
    <source>
        <dbReference type="ARBA" id="ARBA00000725"/>
    </source>
</evidence>
<dbReference type="GO" id="GO:0005886">
    <property type="term" value="C:plasma membrane"/>
    <property type="evidence" value="ECO:0007669"/>
    <property type="project" value="UniProtKB-SubCell"/>
</dbReference>
<dbReference type="GO" id="GO:0004129">
    <property type="term" value="F:cytochrome-c oxidase activity"/>
    <property type="evidence" value="ECO:0007669"/>
    <property type="project" value="InterPro"/>
</dbReference>
<keyword evidence="9 14" id="KW-0249">Electron transport</keyword>
<accession>A0AAU8III2</accession>
<dbReference type="SUPFAM" id="SSF49503">
    <property type="entry name" value="Cupredoxins"/>
    <property type="match status" value="1"/>
</dbReference>
<feature type="transmembrane region" description="Helical" evidence="16">
    <location>
        <begin position="88"/>
        <end position="107"/>
    </location>
</feature>
<evidence type="ECO:0000256" key="14">
    <source>
        <dbReference type="RuleBase" id="RU000456"/>
    </source>
</evidence>
<dbReference type="PROSITE" id="PS50999">
    <property type="entry name" value="COX2_TM"/>
    <property type="match status" value="1"/>
</dbReference>
<proteinExistence type="inferred from homology"/>
<dbReference type="InterPro" id="IPR034227">
    <property type="entry name" value="CuRO_UO_II"/>
</dbReference>
<dbReference type="InterPro" id="IPR008972">
    <property type="entry name" value="Cupredoxin"/>
</dbReference>